<name>A0A2V1DBC1_9PLEO</name>
<feature type="compositionally biased region" description="Polar residues" evidence="1">
    <location>
        <begin position="174"/>
        <end position="185"/>
    </location>
</feature>
<feature type="region of interest" description="Disordered" evidence="1">
    <location>
        <begin position="21"/>
        <end position="243"/>
    </location>
</feature>
<protein>
    <submittedName>
        <fullName evidence="2">Uncharacterized protein</fullName>
    </submittedName>
</protein>
<dbReference type="AlphaFoldDB" id="A0A2V1DBC1"/>
<dbReference type="Proteomes" id="UP000244855">
    <property type="component" value="Unassembled WGS sequence"/>
</dbReference>
<evidence type="ECO:0000313" key="2">
    <source>
        <dbReference type="EMBL" id="PVH94833.1"/>
    </source>
</evidence>
<organism evidence="2 3">
    <name type="scientific">Periconia macrospinosa</name>
    <dbReference type="NCBI Taxonomy" id="97972"/>
    <lineage>
        <taxon>Eukaryota</taxon>
        <taxon>Fungi</taxon>
        <taxon>Dikarya</taxon>
        <taxon>Ascomycota</taxon>
        <taxon>Pezizomycotina</taxon>
        <taxon>Dothideomycetes</taxon>
        <taxon>Pleosporomycetidae</taxon>
        <taxon>Pleosporales</taxon>
        <taxon>Massarineae</taxon>
        <taxon>Periconiaceae</taxon>
        <taxon>Periconia</taxon>
    </lineage>
</organism>
<feature type="compositionally biased region" description="Basic and acidic residues" evidence="1">
    <location>
        <begin position="130"/>
        <end position="143"/>
    </location>
</feature>
<gene>
    <name evidence="2" type="ORF">DM02DRAFT_180350</name>
</gene>
<sequence>MARDRDPRESSSRYYYDNVEFDDRERRHRRRHRHRDYDHDDDEEYAAARRERRERRRAEEARRDAQVDLDEIRARRESYYARPDTDTYHHRELRRMAHEPRLRDRDKDKSRSSHRELRRDGTVRRKKRRERDPSPDDRSEDYVYGRPKSGMIEEVTVRPSPRRRSDEGGSSSRTAYTPLSGSRSASTRKDEPPRLSRTVSAREPSRRYATRPSVRRTDSAKQPVTTTTTAAPITRSQSLSVKDTARRGSLLASFFRPPPRISTHVLQKEIPR</sequence>
<dbReference type="EMBL" id="KZ805519">
    <property type="protein sequence ID" value="PVH94833.1"/>
    <property type="molecule type" value="Genomic_DNA"/>
</dbReference>
<evidence type="ECO:0000256" key="1">
    <source>
        <dbReference type="SAM" id="MobiDB-lite"/>
    </source>
</evidence>
<feature type="compositionally biased region" description="Basic and acidic residues" evidence="1">
    <location>
        <begin position="46"/>
        <end position="123"/>
    </location>
</feature>
<proteinExistence type="predicted"/>
<accession>A0A2V1DBC1</accession>
<dbReference type="OrthoDB" id="3800378at2759"/>
<keyword evidence="3" id="KW-1185">Reference proteome</keyword>
<dbReference type="STRING" id="97972.A0A2V1DBC1"/>
<reference evidence="2 3" key="1">
    <citation type="journal article" date="2018" name="Sci. Rep.">
        <title>Comparative genomics provides insights into the lifestyle and reveals functional heterogeneity of dark septate endophytic fungi.</title>
        <authorList>
            <person name="Knapp D.G."/>
            <person name="Nemeth J.B."/>
            <person name="Barry K."/>
            <person name="Hainaut M."/>
            <person name="Henrissat B."/>
            <person name="Johnson J."/>
            <person name="Kuo A."/>
            <person name="Lim J.H.P."/>
            <person name="Lipzen A."/>
            <person name="Nolan M."/>
            <person name="Ohm R.A."/>
            <person name="Tamas L."/>
            <person name="Grigoriev I.V."/>
            <person name="Spatafora J.W."/>
            <person name="Nagy L.G."/>
            <person name="Kovacs G.M."/>
        </authorList>
    </citation>
    <scope>NUCLEOTIDE SEQUENCE [LARGE SCALE GENOMIC DNA]</scope>
    <source>
        <strain evidence="2 3">DSE2036</strain>
    </source>
</reference>
<evidence type="ECO:0000313" key="3">
    <source>
        <dbReference type="Proteomes" id="UP000244855"/>
    </source>
</evidence>